<dbReference type="GO" id="GO:0000287">
    <property type="term" value="F:magnesium ion binding"/>
    <property type="evidence" value="ECO:0007669"/>
    <property type="project" value="UniProtKB-UniRule"/>
</dbReference>
<comment type="similarity">
    <text evidence="2 13">Belongs to the class-II aminoacyl-tRNA synthetase family. Phe-tRNA synthetase alpha subunit type 1 subfamily.</text>
</comment>
<dbReference type="EC" id="6.1.1.20" evidence="13"/>
<evidence type="ECO:0000256" key="6">
    <source>
        <dbReference type="ARBA" id="ARBA00022723"/>
    </source>
</evidence>
<dbReference type="PROSITE" id="PS50862">
    <property type="entry name" value="AA_TRNA_LIGASE_II"/>
    <property type="match status" value="1"/>
</dbReference>
<dbReference type="AlphaFoldDB" id="A0ABD6GC28"/>
<dbReference type="GO" id="GO:0006432">
    <property type="term" value="P:phenylalanyl-tRNA aminoacylation"/>
    <property type="evidence" value="ECO:0007669"/>
    <property type="project" value="UniProtKB-UniRule"/>
</dbReference>
<evidence type="ECO:0000256" key="7">
    <source>
        <dbReference type="ARBA" id="ARBA00022741"/>
    </source>
</evidence>
<dbReference type="EMBL" id="MBEV02000002">
    <property type="protein sequence ID" value="MUP03856.1"/>
    <property type="molecule type" value="Genomic_DNA"/>
</dbReference>
<evidence type="ECO:0000259" key="14">
    <source>
        <dbReference type="PROSITE" id="PS50862"/>
    </source>
</evidence>
<gene>
    <name evidence="13 15" type="primary">pheS</name>
    <name evidence="15" type="ORF">BBI04_003330</name>
</gene>
<dbReference type="RefSeq" id="WP_070163986.1">
    <property type="nucleotide sequence ID" value="NZ_CP118259.1"/>
</dbReference>
<dbReference type="InterPro" id="IPR006195">
    <property type="entry name" value="aa-tRNA-synth_II"/>
</dbReference>
<evidence type="ECO:0000313" key="15">
    <source>
        <dbReference type="EMBL" id="MUP03856.1"/>
    </source>
</evidence>
<dbReference type="CDD" id="cd00496">
    <property type="entry name" value="PheRS_alpha_core"/>
    <property type="match status" value="1"/>
</dbReference>
<dbReference type="SUPFAM" id="SSF46589">
    <property type="entry name" value="tRNA-binding arm"/>
    <property type="match status" value="1"/>
</dbReference>
<dbReference type="HAMAP" id="MF_00281">
    <property type="entry name" value="Phe_tRNA_synth_alpha1"/>
    <property type="match status" value="1"/>
</dbReference>
<dbReference type="Proteomes" id="UP000175993">
    <property type="component" value="Unassembled WGS sequence"/>
</dbReference>
<evidence type="ECO:0000256" key="3">
    <source>
        <dbReference type="ARBA" id="ARBA00011209"/>
    </source>
</evidence>
<dbReference type="Pfam" id="PF01409">
    <property type="entry name" value="tRNA-synt_2d"/>
    <property type="match status" value="1"/>
</dbReference>
<keyword evidence="8 13" id="KW-0067">ATP-binding</keyword>
<keyword evidence="11 13" id="KW-0030">Aminoacyl-tRNA synthetase</keyword>
<evidence type="ECO:0000256" key="9">
    <source>
        <dbReference type="ARBA" id="ARBA00022842"/>
    </source>
</evidence>
<keyword evidence="10 13" id="KW-0648">Protein biosynthesis</keyword>
<dbReference type="Pfam" id="PF02912">
    <property type="entry name" value="Phe_tRNA-synt_N"/>
    <property type="match status" value="1"/>
</dbReference>
<dbReference type="NCBIfam" id="TIGR00468">
    <property type="entry name" value="pheS"/>
    <property type="match status" value="1"/>
</dbReference>
<dbReference type="GO" id="GO:0005524">
    <property type="term" value="F:ATP binding"/>
    <property type="evidence" value="ECO:0007669"/>
    <property type="project" value="UniProtKB-UniRule"/>
</dbReference>
<keyword evidence="4 13" id="KW-0963">Cytoplasm</keyword>
<evidence type="ECO:0000256" key="11">
    <source>
        <dbReference type="ARBA" id="ARBA00023146"/>
    </source>
</evidence>
<dbReference type="InterPro" id="IPR004529">
    <property type="entry name" value="Phe-tRNA-synth_IIc_asu"/>
</dbReference>
<evidence type="ECO:0000313" key="16">
    <source>
        <dbReference type="Proteomes" id="UP000175993"/>
    </source>
</evidence>
<comment type="subcellular location">
    <subcellularLocation>
        <location evidence="1 13">Cytoplasm</location>
    </subcellularLocation>
</comment>
<accession>A0ABD6GC28</accession>
<dbReference type="PANTHER" id="PTHR11538:SF41">
    <property type="entry name" value="PHENYLALANINE--TRNA LIGASE, MITOCHONDRIAL"/>
    <property type="match status" value="1"/>
</dbReference>
<organism evidence="15 16">
    <name type="scientific">Agrobacterium vitis</name>
    <name type="common">Rhizobium vitis</name>
    <dbReference type="NCBI Taxonomy" id="373"/>
    <lineage>
        <taxon>Bacteria</taxon>
        <taxon>Pseudomonadati</taxon>
        <taxon>Pseudomonadota</taxon>
        <taxon>Alphaproteobacteria</taxon>
        <taxon>Hyphomicrobiales</taxon>
        <taxon>Rhizobiaceae</taxon>
        <taxon>Rhizobium/Agrobacterium group</taxon>
        <taxon>Agrobacterium</taxon>
    </lineage>
</organism>
<dbReference type="InterPro" id="IPR004188">
    <property type="entry name" value="Phe-tRNA_ligase_II_N"/>
</dbReference>
<evidence type="ECO:0000256" key="12">
    <source>
        <dbReference type="ARBA" id="ARBA00049255"/>
    </source>
</evidence>
<evidence type="ECO:0000256" key="8">
    <source>
        <dbReference type="ARBA" id="ARBA00022840"/>
    </source>
</evidence>
<feature type="binding site" evidence="13">
    <location>
        <position position="260"/>
    </location>
    <ligand>
        <name>Mg(2+)</name>
        <dbReference type="ChEBI" id="CHEBI:18420"/>
        <note>shared with beta subunit</note>
    </ligand>
</feature>
<evidence type="ECO:0000256" key="10">
    <source>
        <dbReference type="ARBA" id="ARBA00022917"/>
    </source>
</evidence>
<evidence type="ECO:0000256" key="2">
    <source>
        <dbReference type="ARBA" id="ARBA00010207"/>
    </source>
</evidence>
<keyword evidence="5 13" id="KW-0436">Ligase</keyword>
<evidence type="ECO:0000256" key="13">
    <source>
        <dbReference type="HAMAP-Rule" id="MF_00281"/>
    </source>
</evidence>
<protein>
    <recommendedName>
        <fullName evidence="13">Phenylalanine--tRNA ligase alpha subunit</fullName>
        <ecNumber evidence="13">6.1.1.20</ecNumber>
    </recommendedName>
    <alternativeName>
        <fullName evidence="13">Phenylalanyl-tRNA synthetase alpha subunit</fullName>
        <shortName evidence="13">PheRS</shortName>
    </alternativeName>
</protein>
<comment type="caution">
    <text evidence="15">The sequence shown here is derived from an EMBL/GenBank/DDBJ whole genome shotgun (WGS) entry which is preliminary data.</text>
</comment>
<feature type="domain" description="Aminoacyl-transfer RNA synthetases class-II family profile" evidence="14">
    <location>
        <begin position="112"/>
        <end position="349"/>
    </location>
</feature>
<dbReference type="Gene3D" id="3.30.930.10">
    <property type="entry name" value="Bira Bifunctional Protein, Domain 2"/>
    <property type="match status" value="1"/>
</dbReference>
<proteinExistence type="inferred from homology"/>
<comment type="subunit">
    <text evidence="3 13">Tetramer of two alpha and two beta subunits.</text>
</comment>
<comment type="catalytic activity">
    <reaction evidence="12 13">
        <text>tRNA(Phe) + L-phenylalanine + ATP = L-phenylalanyl-tRNA(Phe) + AMP + diphosphate + H(+)</text>
        <dbReference type="Rhea" id="RHEA:19413"/>
        <dbReference type="Rhea" id="RHEA-COMP:9668"/>
        <dbReference type="Rhea" id="RHEA-COMP:9699"/>
        <dbReference type="ChEBI" id="CHEBI:15378"/>
        <dbReference type="ChEBI" id="CHEBI:30616"/>
        <dbReference type="ChEBI" id="CHEBI:33019"/>
        <dbReference type="ChEBI" id="CHEBI:58095"/>
        <dbReference type="ChEBI" id="CHEBI:78442"/>
        <dbReference type="ChEBI" id="CHEBI:78531"/>
        <dbReference type="ChEBI" id="CHEBI:456215"/>
        <dbReference type="EC" id="6.1.1.20"/>
    </reaction>
</comment>
<dbReference type="InterPro" id="IPR002319">
    <property type="entry name" value="Phenylalanyl-tRNA_Synthase"/>
</dbReference>
<dbReference type="SUPFAM" id="SSF55681">
    <property type="entry name" value="Class II aaRS and biotin synthetases"/>
    <property type="match status" value="1"/>
</dbReference>
<comment type="cofactor">
    <cofactor evidence="13">
        <name>Mg(2+)</name>
        <dbReference type="ChEBI" id="CHEBI:18420"/>
    </cofactor>
    <text evidence="13">Binds 2 magnesium ions per tetramer.</text>
</comment>
<dbReference type="GO" id="GO:0005737">
    <property type="term" value="C:cytoplasm"/>
    <property type="evidence" value="ECO:0007669"/>
    <property type="project" value="UniProtKB-SubCell"/>
</dbReference>
<evidence type="ECO:0000256" key="5">
    <source>
        <dbReference type="ARBA" id="ARBA00022598"/>
    </source>
</evidence>
<dbReference type="PANTHER" id="PTHR11538">
    <property type="entry name" value="PHENYLALANYL-TRNA SYNTHETASE"/>
    <property type="match status" value="1"/>
</dbReference>
<sequence>MSDLESLKTSLLADIAAASDEAGIEAVRLAAMGKKGSVSELLKTLGSMTPEERQTRGAAINALKNEITEQLNTKKAELKDAAINARLKAETLDVSLPVRSSPAERGRIHPISQIVDEITAIFADMGFSIAEGPDIETDYYNFTALNFPEGHPAREMHDTFFLQPDANGERKVLRTHTSPVQVRTMEAQKPPIRIVIPGKTYRQDSDATHSPMFHQVEGLVIDKTANVGHLRWVLEEFCKTFFEVDSVTMRFRPSFFPFTEPSFEVDIQCDRSSGPIVKFGEGKDWMEILGCGMVHPNVLRAGGLDPDEYQGFAWGMGLDRIAMLKYGMPDLRDFFNADVRWMSHYGFRPLDVPTLFGGLSA</sequence>
<keyword evidence="6 13" id="KW-0479">Metal-binding</keyword>
<dbReference type="InterPro" id="IPR010978">
    <property type="entry name" value="tRNA-bd_arm"/>
</dbReference>
<name>A0ABD6GC28_AGRVI</name>
<dbReference type="InterPro" id="IPR045864">
    <property type="entry name" value="aa-tRNA-synth_II/BPL/LPL"/>
</dbReference>
<dbReference type="GO" id="GO:0004826">
    <property type="term" value="F:phenylalanine-tRNA ligase activity"/>
    <property type="evidence" value="ECO:0007669"/>
    <property type="project" value="UniProtKB-UniRule"/>
</dbReference>
<keyword evidence="7 13" id="KW-0547">Nucleotide-binding</keyword>
<keyword evidence="9 13" id="KW-0460">Magnesium</keyword>
<evidence type="ECO:0000256" key="4">
    <source>
        <dbReference type="ARBA" id="ARBA00022490"/>
    </source>
</evidence>
<reference evidence="15 16" key="1">
    <citation type="submission" date="2019-11" db="EMBL/GenBank/DDBJ databases">
        <title>Whole-genome sequencing of Allorhizobium vitis.</title>
        <authorList>
            <person name="Gan H.M."/>
            <person name="Savka M.A."/>
        </authorList>
    </citation>
    <scope>NUCLEOTIDE SEQUENCE [LARGE SCALE GENOMIC DNA]</scope>
    <source>
        <strain evidence="15 16">AB4</strain>
    </source>
</reference>
<dbReference type="FunFam" id="3.30.930.10:FF:000003">
    <property type="entry name" value="Phenylalanine--tRNA ligase alpha subunit"/>
    <property type="match status" value="1"/>
</dbReference>
<evidence type="ECO:0000256" key="1">
    <source>
        <dbReference type="ARBA" id="ARBA00004496"/>
    </source>
</evidence>
<dbReference type="InterPro" id="IPR022911">
    <property type="entry name" value="Phe_tRNA_ligase_alpha1_bac"/>
</dbReference>